<evidence type="ECO:0000256" key="1">
    <source>
        <dbReference type="SAM" id="Phobius"/>
    </source>
</evidence>
<dbReference type="VEuPathDB" id="VectorBase:AFAF015009"/>
<proteinExistence type="predicted"/>
<protein>
    <submittedName>
        <fullName evidence="2">Uncharacterized protein</fullName>
    </submittedName>
</protein>
<keyword evidence="1" id="KW-0812">Transmembrane</keyword>
<sequence>MARVPREAFELIESNCVGKGCRIGSDPGRRERNLDDTKTSKYSVLGRRSIPAAALALALALAAASTTWHTFTLNVISRKVTSKVRENIVDGAEMNGLQSPTTVALGPPYLRPPPLPLRPPIPLSFSDGIMRAISMTMIEVVVVMAPLYGPVRCEQQDAAERGKQEKRTFNFPHT</sequence>
<evidence type="ECO:0000313" key="3">
    <source>
        <dbReference type="Proteomes" id="UP000075886"/>
    </source>
</evidence>
<dbReference type="EMBL" id="AXCN02001494">
    <property type="status" value="NOT_ANNOTATED_CDS"/>
    <property type="molecule type" value="Genomic_DNA"/>
</dbReference>
<dbReference type="Proteomes" id="UP000075886">
    <property type="component" value="Unassembled WGS sequence"/>
</dbReference>
<dbReference type="EnsemblMetazoa" id="AFAF015009-RA">
    <property type="protein sequence ID" value="AFAF015009-PA"/>
    <property type="gene ID" value="AFAF015009"/>
</dbReference>
<feature type="transmembrane region" description="Helical" evidence="1">
    <location>
        <begin position="50"/>
        <end position="71"/>
    </location>
</feature>
<keyword evidence="3" id="KW-1185">Reference proteome</keyword>
<reference evidence="3" key="1">
    <citation type="submission" date="2014-01" db="EMBL/GenBank/DDBJ databases">
        <title>The Genome Sequence of Anopheles farauti FAR1 (V2).</title>
        <authorList>
            <consortium name="The Broad Institute Genomics Platform"/>
            <person name="Neafsey D.E."/>
            <person name="Besansky N."/>
            <person name="Howell P."/>
            <person name="Walton C."/>
            <person name="Young S.K."/>
            <person name="Zeng Q."/>
            <person name="Gargeya S."/>
            <person name="Fitzgerald M."/>
            <person name="Haas B."/>
            <person name="Abouelleil A."/>
            <person name="Allen A.W."/>
            <person name="Alvarado L."/>
            <person name="Arachchi H.M."/>
            <person name="Berlin A.M."/>
            <person name="Chapman S.B."/>
            <person name="Gainer-Dewar J."/>
            <person name="Goldberg J."/>
            <person name="Griggs A."/>
            <person name="Gujja S."/>
            <person name="Hansen M."/>
            <person name="Howarth C."/>
            <person name="Imamovic A."/>
            <person name="Ireland A."/>
            <person name="Larimer J."/>
            <person name="McCowan C."/>
            <person name="Murphy C."/>
            <person name="Pearson M."/>
            <person name="Poon T.W."/>
            <person name="Priest M."/>
            <person name="Roberts A."/>
            <person name="Saif S."/>
            <person name="Shea T."/>
            <person name="Sisk P."/>
            <person name="Sykes S."/>
            <person name="Wortman J."/>
            <person name="Nusbaum C."/>
            <person name="Birren B."/>
        </authorList>
    </citation>
    <scope>NUCLEOTIDE SEQUENCE [LARGE SCALE GENOMIC DNA]</scope>
    <source>
        <strain evidence="3">FAR1</strain>
    </source>
</reference>
<keyword evidence="1" id="KW-1133">Transmembrane helix</keyword>
<keyword evidence="1" id="KW-0472">Membrane</keyword>
<dbReference type="AlphaFoldDB" id="A0A182QQR9"/>
<organism evidence="2 3">
    <name type="scientific">Anopheles farauti</name>
    <dbReference type="NCBI Taxonomy" id="69004"/>
    <lineage>
        <taxon>Eukaryota</taxon>
        <taxon>Metazoa</taxon>
        <taxon>Ecdysozoa</taxon>
        <taxon>Arthropoda</taxon>
        <taxon>Hexapoda</taxon>
        <taxon>Insecta</taxon>
        <taxon>Pterygota</taxon>
        <taxon>Neoptera</taxon>
        <taxon>Endopterygota</taxon>
        <taxon>Diptera</taxon>
        <taxon>Nematocera</taxon>
        <taxon>Culicoidea</taxon>
        <taxon>Culicidae</taxon>
        <taxon>Anophelinae</taxon>
        <taxon>Anopheles</taxon>
    </lineage>
</organism>
<name>A0A182QQR9_9DIPT</name>
<accession>A0A182QQR9</accession>
<reference evidence="2" key="2">
    <citation type="submission" date="2020-05" db="UniProtKB">
        <authorList>
            <consortium name="EnsemblMetazoa"/>
        </authorList>
    </citation>
    <scope>IDENTIFICATION</scope>
    <source>
        <strain evidence="2">FAR1</strain>
    </source>
</reference>
<evidence type="ECO:0000313" key="2">
    <source>
        <dbReference type="EnsemblMetazoa" id="AFAF015009-PA"/>
    </source>
</evidence>
<feature type="transmembrane region" description="Helical" evidence="1">
    <location>
        <begin position="128"/>
        <end position="148"/>
    </location>
</feature>
<dbReference type="EMBL" id="AXCN02001495">
    <property type="status" value="NOT_ANNOTATED_CDS"/>
    <property type="molecule type" value="Genomic_DNA"/>
</dbReference>